<dbReference type="PANTHER" id="PTHR12952:SF0">
    <property type="entry name" value="PROTEIN SYS1 HOMOLOG"/>
    <property type="match status" value="1"/>
</dbReference>
<comment type="subcellular location">
    <subcellularLocation>
        <location evidence="1">Golgi apparatus membrane</location>
        <topology evidence="1">Multi-pass membrane protein</topology>
    </subcellularLocation>
</comment>
<dbReference type="GO" id="GO:0043001">
    <property type="term" value="P:Golgi to plasma membrane protein transport"/>
    <property type="evidence" value="ECO:0007669"/>
    <property type="project" value="TreeGrafter"/>
</dbReference>
<evidence type="ECO:0008006" key="13">
    <source>
        <dbReference type="Google" id="ProtNLM"/>
    </source>
</evidence>
<feature type="transmembrane region" description="Helical" evidence="10">
    <location>
        <begin position="100"/>
        <end position="119"/>
    </location>
</feature>
<keyword evidence="3" id="KW-0813">Transport</keyword>
<keyword evidence="8 10" id="KW-0472">Membrane</keyword>
<feature type="transmembrane region" description="Helical" evidence="10">
    <location>
        <begin position="21"/>
        <end position="49"/>
    </location>
</feature>
<dbReference type="GO" id="GO:0034067">
    <property type="term" value="P:protein localization to Golgi apparatus"/>
    <property type="evidence" value="ECO:0007669"/>
    <property type="project" value="TreeGrafter"/>
</dbReference>
<feature type="transmembrane region" description="Helical" evidence="10">
    <location>
        <begin position="125"/>
        <end position="145"/>
    </location>
</feature>
<accession>A0A367LFD2</accession>
<dbReference type="STRING" id="1330021.A0A367LFD2"/>
<evidence type="ECO:0000256" key="10">
    <source>
        <dbReference type="SAM" id="Phobius"/>
    </source>
</evidence>
<sequence>MARRRRPPRAGALSRLHPTKIAWQIITLQSIFYASGFLLMLFTALVAGIPFGIHLVFGWEAVRGDTTRGWLVAFIWILDGGLFTAVSIVIFVARTKLVPDFVLTLHFIHLVLTTLYSRALPSNSMWWITMISSSAIAIALGTWGCRYRQLQPVDFFRAANLTSSTSAAVRNRDDDYDDDDDDEDDDDDDVDDEERLLQRRRKQQQQQQQQQLRAEEFELVHMKNHASSS</sequence>
<protein>
    <recommendedName>
        <fullName evidence="13">Protein SYS1</fullName>
    </recommendedName>
</protein>
<organism evidence="11 12">
    <name type="scientific">Ophiocordyceps polyrhachis-furcata BCC 54312</name>
    <dbReference type="NCBI Taxonomy" id="1330021"/>
    <lineage>
        <taxon>Eukaryota</taxon>
        <taxon>Fungi</taxon>
        <taxon>Dikarya</taxon>
        <taxon>Ascomycota</taxon>
        <taxon>Pezizomycotina</taxon>
        <taxon>Sordariomycetes</taxon>
        <taxon>Hypocreomycetidae</taxon>
        <taxon>Hypocreales</taxon>
        <taxon>Ophiocordycipitaceae</taxon>
        <taxon>Ophiocordyceps</taxon>
    </lineage>
</organism>
<dbReference type="PANTHER" id="PTHR12952">
    <property type="entry name" value="SYS1"/>
    <property type="match status" value="1"/>
</dbReference>
<comment type="caution">
    <text evidence="11">The sequence shown here is derived from an EMBL/GenBank/DDBJ whole genome shotgun (WGS) entry which is preliminary data.</text>
</comment>
<keyword evidence="5" id="KW-0653">Protein transport</keyword>
<evidence type="ECO:0000256" key="3">
    <source>
        <dbReference type="ARBA" id="ARBA00022448"/>
    </source>
</evidence>
<evidence type="ECO:0000256" key="4">
    <source>
        <dbReference type="ARBA" id="ARBA00022692"/>
    </source>
</evidence>
<dbReference type="GO" id="GO:0005829">
    <property type="term" value="C:cytosol"/>
    <property type="evidence" value="ECO:0007669"/>
    <property type="project" value="GOC"/>
</dbReference>
<dbReference type="AlphaFoldDB" id="A0A367LFD2"/>
<evidence type="ECO:0000256" key="9">
    <source>
        <dbReference type="SAM" id="MobiDB-lite"/>
    </source>
</evidence>
<dbReference type="Pfam" id="PF09801">
    <property type="entry name" value="SYS1"/>
    <property type="match status" value="1"/>
</dbReference>
<keyword evidence="4 10" id="KW-0812">Transmembrane</keyword>
<keyword evidence="7" id="KW-0333">Golgi apparatus</keyword>
<evidence type="ECO:0000256" key="7">
    <source>
        <dbReference type="ARBA" id="ARBA00023034"/>
    </source>
</evidence>
<gene>
    <name evidence="11" type="ORF">L249_0100</name>
</gene>
<dbReference type="InterPro" id="IPR019185">
    <property type="entry name" value="Integral_membrane_SYS1-rel"/>
</dbReference>
<dbReference type="EMBL" id="LKCN02000007">
    <property type="protein sequence ID" value="RCI12952.1"/>
    <property type="molecule type" value="Genomic_DNA"/>
</dbReference>
<evidence type="ECO:0000313" key="11">
    <source>
        <dbReference type="EMBL" id="RCI12952.1"/>
    </source>
</evidence>
<name>A0A367LFD2_9HYPO</name>
<dbReference type="GO" id="GO:0005802">
    <property type="term" value="C:trans-Golgi network"/>
    <property type="evidence" value="ECO:0007669"/>
    <property type="project" value="TreeGrafter"/>
</dbReference>
<evidence type="ECO:0000256" key="2">
    <source>
        <dbReference type="ARBA" id="ARBA00008160"/>
    </source>
</evidence>
<feature type="region of interest" description="Disordered" evidence="9">
    <location>
        <begin position="170"/>
        <end position="192"/>
    </location>
</feature>
<keyword evidence="12" id="KW-1185">Reference proteome</keyword>
<proteinExistence type="inferred from homology"/>
<evidence type="ECO:0000256" key="8">
    <source>
        <dbReference type="ARBA" id="ARBA00023136"/>
    </source>
</evidence>
<reference evidence="11 12" key="1">
    <citation type="journal article" date="2015" name="BMC Genomics">
        <title>Insights from the genome of Ophiocordyceps polyrhachis-furcata to pathogenicity and host specificity in insect fungi.</title>
        <authorList>
            <person name="Wichadakul D."/>
            <person name="Kobmoo N."/>
            <person name="Ingsriswang S."/>
            <person name="Tangphatsornruang S."/>
            <person name="Chantasingh D."/>
            <person name="Luangsa-ard J.J."/>
            <person name="Eurwilaichitr L."/>
        </authorList>
    </citation>
    <scope>NUCLEOTIDE SEQUENCE [LARGE SCALE GENOMIC DNA]</scope>
    <source>
        <strain evidence="11 12">BCC 54312</strain>
    </source>
</reference>
<evidence type="ECO:0000256" key="6">
    <source>
        <dbReference type="ARBA" id="ARBA00022989"/>
    </source>
</evidence>
<evidence type="ECO:0000256" key="1">
    <source>
        <dbReference type="ARBA" id="ARBA00004653"/>
    </source>
</evidence>
<dbReference type="Proteomes" id="UP000253664">
    <property type="component" value="Unassembled WGS sequence"/>
</dbReference>
<comment type="similarity">
    <text evidence="2">Belongs to the SYS1 family.</text>
</comment>
<keyword evidence="6 10" id="KW-1133">Transmembrane helix</keyword>
<feature type="transmembrane region" description="Helical" evidence="10">
    <location>
        <begin position="69"/>
        <end position="93"/>
    </location>
</feature>
<feature type="compositionally biased region" description="Acidic residues" evidence="9">
    <location>
        <begin position="174"/>
        <end position="192"/>
    </location>
</feature>
<dbReference type="GO" id="GO:0000139">
    <property type="term" value="C:Golgi membrane"/>
    <property type="evidence" value="ECO:0007669"/>
    <property type="project" value="UniProtKB-SubCell"/>
</dbReference>
<dbReference type="GO" id="GO:0006895">
    <property type="term" value="P:Golgi to endosome transport"/>
    <property type="evidence" value="ECO:0007669"/>
    <property type="project" value="TreeGrafter"/>
</dbReference>
<dbReference type="OrthoDB" id="542931at2759"/>
<evidence type="ECO:0000313" key="12">
    <source>
        <dbReference type="Proteomes" id="UP000253664"/>
    </source>
</evidence>
<evidence type="ECO:0000256" key="5">
    <source>
        <dbReference type="ARBA" id="ARBA00022927"/>
    </source>
</evidence>